<name>A0A1I0BMI0_9GAMM</name>
<accession>A0A1I0BMI0</accession>
<organism evidence="2 3">
    <name type="scientific">Thorsellia anophelis DSM 18579</name>
    <dbReference type="NCBI Taxonomy" id="1123402"/>
    <lineage>
        <taxon>Bacteria</taxon>
        <taxon>Pseudomonadati</taxon>
        <taxon>Pseudomonadota</taxon>
        <taxon>Gammaproteobacteria</taxon>
        <taxon>Enterobacterales</taxon>
        <taxon>Thorselliaceae</taxon>
        <taxon>Thorsellia</taxon>
    </lineage>
</organism>
<evidence type="ECO:0008006" key="4">
    <source>
        <dbReference type="Google" id="ProtNLM"/>
    </source>
</evidence>
<feature type="transmembrane region" description="Helical" evidence="1">
    <location>
        <begin position="224"/>
        <end position="247"/>
    </location>
</feature>
<proteinExistence type="predicted"/>
<evidence type="ECO:0000313" key="2">
    <source>
        <dbReference type="EMBL" id="SET07469.1"/>
    </source>
</evidence>
<dbReference type="AlphaFoldDB" id="A0A1I0BMI0"/>
<dbReference type="InterPro" id="IPR010380">
    <property type="entry name" value="DUF975"/>
</dbReference>
<dbReference type="OrthoDB" id="9784844at2"/>
<sequence length="269" mass="30740">MNNIYRKKARTALSGNWQLMLIACCIGLFFYETLGSIIFLLTSRDVYLKFQIAMSLGNLNGVSREELSFLMSNLFLVMVIGVVLSPFWGGFNWLALALARKQPIVLDEIFTPLKTQPVRMITFWFLYFIYIFGWTLLFIIPGIIKMHSYSMAIYLLKDNPDMTPNQAITQSCELMNGKKGELFSLAVSFVAWFILTLVVTSIIVELAAVFLFSNNPLAFDIAQLIISLILMCPFYVYFKTTLAIFYLDITMQSDSHDNLAKEEKKSILI</sequence>
<dbReference type="EMBL" id="FOHV01000008">
    <property type="protein sequence ID" value="SET07469.1"/>
    <property type="molecule type" value="Genomic_DNA"/>
</dbReference>
<gene>
    <name evidence="2" type="ORF">SAMN02583745_01299</name>
</gene>
<reference evidence="3" key="1">
    <citation type="submission" date="2016-10" db="EMBL/GenBank/DDBJ databases">
        <authorList>
            <person name="Varghese N."/>
            <person name="Submissions S."/>
        </authorList>
    </citation>
    <scope>NUCLEOTIDE SEQUENCE [LARGE SCALE GENOMIC DNA]</scope>
    <source>
        <strain evidence="3">DSM 18579</strain>
    </source>
</reference>
<keyword evidence="1" id="KW-0472">Membrane</keyword>
<dbReference type="RefSeq" id="WP_093318781.1">
    <property type="nucleotide sequence ID" value="NZ_FOHV01000008.1"/>
</dbReference>
<dbReference type="STRING" id="1123402.SAMN02583745_01299"/>
<dbReference type="Pfam" id="PF06161">
    <property type="entry name" value="DUF975"/>
    <property type="match status" value="1"/>
</dbReference>
<dbReference type="PANTHER" id="PTHR40076">
    <property type="entry name" value="MEMBRANE PROTEIN-RELATED"/>
    <property type="match status" value="1"/>
</dbReference>
<keyword evidence="1" id="KW-0812">Transmembrane</keyword>
<feature type="transmembrane region" description="Helical" evidence="1">
    <location>
        <begin position="189"/>
        <end position="212"/>
    </location>
</feature>
<feature type="transmembrane region" description="Helical" evidence="1">
    <location>
        <begin position="20"/>
        <end position="41"/>
    </location>
</feature>
<evidence type="ECO:0000256" key="1">
    <source>
        <dbReference type="SAM" id="Phobius"/>
    </source>
</evidence>
<feature type="transmembrane region" description="Helical" evidence="1">
    <location>
        <begin position="120"/>
        <end position="144"/>
    </location>
</feature>
<keyword evidence="3" id="KW-1185">Reference proteome</keyword>
<keyword evidence="1" id="KW-1133">Transmembrane helix</keyword>
<evidence type="ECO:0000313" key="3">
    <source>
        <dbReference type="Proteomes" id="UP000242642"/>
    </source>
</evidence>
<feature type="transmembrane region" description="Helical" evidence="1">
    <location>
        <begin position="74"/>
        <end position="99"/>
    </location>
</feature>
<protein>
    <recommendedName>
        <fullName evidence="4">DUF975 family protein</fullName>
    </recommendedName>
</protein>
<dbReference type="PROSITE" id="PS51257">
    <property type="entry name" value="PROKAR_LIPOPROTEIN"/>
    <property type="match status" value="1"/>
</dbReference>
<dbReference type="PANTHER" id="PTHR40076:SF1">
    <property type="entry name" value="MEMBRANE PROTEIN"/>
    <property type="match status" value="1"/>
</dbReference>
<dbReference type="Proteomes" id="UP000242642">
    <property type="component" value="Unassembled WGS sequence"/>
</dbReference>